<keyword evidence="2" id="KW-1185">Reference proteome</keyword>
<organism evidence="2 3">
    <name type="scientific">Macrostomum lignano</name>
    <dbReference type="NCBI Taxonomy" id="282301"/>
    <lineage>
        <taxon>Eukaryota</taxon>
        <taxon>Metazoa</taxon>
        <taxon>Spiralia</taxon>
        <taxon>Lophotrochozoa</taxon>
        <taxon>Platyhelminthes</taxon>
        <taxon>Rhabditophora</taxon>
        <taxon>Macrostomorpha</taxon>
        <taxon>Macrostomida</taxon>
        <taxon>Macrostomidae</taxon>
        <taxon>Macrostomum</taxon>
    </lineage>
</organism>
<feature type="region of interest" description="Disordered" evidence="1">
    <location>
        <begin position="31"/>
        <end position="117"/>
    </location>
</feature>
<dbReference type="Proteomes" id="UP000095280">
    <property type="component" value="Unplaced"/>
</dbReference>
<reference evidence="3" key="1">
    <citation type="submission" date="2016-11" db="UniProtKB">
        <authorList>
            <consortium name="WormBaseParasite"/>
        </authorList>
    </citation>
    <scope>IDENTIFICATION</scope>
</reference>
<name>A0A1I8F4M9_9PLAT</name>
<feature type="compositionally biased region" description="Polar residues" evidence="1">
    <location>
        <begin position="53"/>
        <end position="64"/>
    </location>
</feature>
<proteinExistence type="predicted"/>
<evidence type="ECO:0000313" key="2">
    <source>
        <dbReference type="Proteomes" id="UP000095280"/>
    </source>
</evidence>
<accession>A0A1I8F4M9</accession>
<evidence type="ECO:0000313" key="3">
    <source>
        <dbReference type="WBParaSite" id="maker-unitig_20436-snap-gene-0.1-mRNA-1"/>
    </source>
</evidence>
<dbReference type="AlphaFoldDB" id="A0A1I8F4M9"/>
<sequence>MRVQDDEPSRSCRASEISVYVRSETTASADLRAQYSAAPPRPLTKTPGWPQPITCSGSQGSAFSGVSGGARSGPSKSPIQEADSDQEDSISTAVRTRVYQRSRVSNPISPISLAGQR</sequence>
<dbReference type="WBParaSite" id="maker-unitig_20436-snap-gene-0.1-mRNA-1">
    <property type="protein sequence ID" value="maker-unitig_20436-snap-gene-0.1-mRNA-1"/>
    <property type="gene ID" value="maker-unitig_20436-snap-gene-0.1"/>
</dbReference>
<evidence type="ECO:0000256" key="1">
    <source>
        <dbReference type="SAM" id="MobiDB-lite"/>
    </source>
</evidence>
<protein>
    <submittedName>
        <fullName evidence="3">Uncharacterized protein</fullName>
    </submittedName>
</protein>